<comment type="function">
    <text evidence="14">During virus entry, plays a role in the transport of the viral pre-integration (PIC) complex to the host nucleus. This function is crucial for viral infection of non-dividing macrophages. May act directly at the nuclear pore complex, by binding nucleoporins phenylalanine-glycine (FG)-repeat regions.</text>
</comment>
<organism evidence="18 19">
    <name type="scientific">Human immunodeficiency virus type 1</name>
    <name type="common">HIV-1</name>
    <dbReference type="NCBI Taxonomy" id="11676"/>
    <lineage>
        <taxon>Viruses</taxon>
        <taxon>Riboviria</taxon>
        <taxon>Pararnavirae</taxon>
        <taxon>Artverviricota</taxon>
        <taxon>Revtraviricetes</taxon>
        <taxon>Ortervirales</taxon>
        <taxon>Retroviridae</taxon>
        <taxon>Orthoretrovirinae</taxon>
        <taxon>Lentivirus</taxon>
        <taxon>Lentivirus humimdef1</taxon>
    </lineage>
</organism>
<feature type="region of interest" description="Interaction with host APOBEC3F and APOBEC3G; FG-box" evidence="15">
    <location>
        <begin position="54"/>
        <end position="72"/>
    </location>
</feature>
<keyword evidence="8 15" id="KW-0833">Ubl conjugation pathway</keyword>
<keyword evidence="14" id="KW-0804">Transcription</keyword>
<evidence type="ECO:0000256" key="11">
    <source>
        <dbReference type="ARBA" id="ARBA00022870"/>
    </source>
</evidence>
<dbReference type="GO" id="GO:0039592">
    <property type="term" value="P:symbiont-mediated arrest of host cell cycle during G2/M transition"/>
    <property type="evidence" value="ECO:0007669"/>
    <property type="project" value="UniProtKB-UniRule"/>
</dbReference>
<keyword evidence="13 15" id="KW-1035">Host cytoplasm</keyword>
<evidence type="ECO:0000256" key="5">
    <source>
        <dbReference type="ARBA" id="ARBA00022553"/>
    </source>
</evidence>
<feature type="chain" id="PRO_5023389940" description="p17" evidence="15">
    <location>
        <begin position="1"/>
        <end position="150"/>
    </location>
</feature>
<keyword evidence="5 15" id="KW-0597">Phosphoprotein</keyword>
<evidence type="ECO:0000256" key="16">
    <source>
        <dbReference type="RuleBase" id="RU003341"/>
    </source>
</evidence>
<comment type="domain">
    <text evidence="15">The BC-like-box motif mediates the interaction with elongin BC complex.</text>
</comment>
<evidence type="ECO:0000256" key="14">
    <source>
        <dbReference type="HAMAP-Rule" id="MF_04080"/>
    </source>
</evidence>
<dbReference type="Gene3D" id="6.10.210.10">
    <property type="match status" value="1"/>
</dbReference>
<keyword evidence="4 15" id="KW-1032">Host cell membrane</keyword>
<dbReference type="EMBL" id="AB253693">
    <property type="protein sequence ID" value="BAF31551.1"/>
    <property type="molecule type" value="Genomic_DNA"/>
</dbReference>
<comment type="PTM">
    <text evidence="15">Highly phosphorylated on serine and threonine residues.</text>
</comment>
<keyword evidence="14" id="KW-0053">Apoptosis</keyword>
<keyword evidence="11 15" id="KW-1043">Host membrane</keyword>
<feature type="region of interest" description="RNA-binding" evidence="15">
    <location>
        <begin position="75"/>
        <end position="114"/>
    </location>
</feature>
<dbReference type="GO" id="GO:0020002">
    <property type="term" value="C:host cell plasma membrane"/>
    <property type="evidence" value="ECO:0007669"/>
    <property type="project" value="UniProtKB-SubCell"/>
</dbReference>
<keyword evidence="9 15" id="KW-0832">Ubl conjugation</keyword>
<comment type="PTM">
    <text evidence="15">Processed in virion by the viral protease.</text>
</comment>
<dbReference type="Pfam" id="PF00559">
    <property type="entry name" value="Vif"/>
    <property type="match status" value="1"/>
</dbReference>
<comment type="subcellular location">
    <subcellularLocation>
        <location evidence="2 15">Host cell membrane</location>
        <topology evidence="2 15">Peripheral membrane protein</topology>
        <orientation evidence="2 15">Cytoplasmic side</orientation>
    </subcellularLocation>
    <subcellularLocation>
        <location evidence="15">Host cytoplasm</location>
    </subcellularLocation>
    <subcellularLocation>
        <location evidence="14 15">Virion</location>
    </subcellularLocation>
    <subcellularLocation>
        <location evidence="1 14">Host nucleus</location>
    </subcellularLocation>
    <subcellularLocation>
        <location evidence="14">Host extracellular space</location>
    </subcellularLocation>
    <text evidence="15">In the cytoplasm, seems to colocalize with intermediate filament vimentin. A fraction is associated with the cytoplasmic side of cellular membranes, presumably via the interaction with Pr55Gag precursor. Incorporated in virions at a ratio of approximately 7 to 20 molecules per virion.</text>
    <text evidence="14">Incorporation into virion is dependent on p6 GAG sequences. Lacks a canonical nuclear localization signal, thus import into nucleus may function independently of the human importin pathway. Detected in high quantity in the serum and cerebrospinal fluid of AIDS patient.</text>
</comment>
<sequence>MENRWQVMIVWQVDRMRIRTWNSLVKHHMYVSKKAKKWFYRHHYESQHPKVSSEVHIPLGEARLVIRTYWGLQTGEKDWQLGHGVSIEWRQRTYSTQIDPDLADQLIHLQYFDCFSDSAIRKAILGQVVRHRCEYPSGHNQVGSLQYLALKALTTPKRTRPPLPSVKKLTENRWNKPEDQGPQREPHNEWTLELLEELKNEAVRHFPRPWLLGLGQYIYNTYGDTWEGVEAIKRILQQLLFVHYRIGCQHSRIGIIPGRRGRNGASRS</sequence>
<keyword evidence="14" id="KW-0813">Transport</keyword>
<feature type="modified residue" description="Phosphoserine; by host" evidence="15">
    <location>
        <position position="144"/>
    </location>
</feature>
<feature type="short sequence motif" description="BC-box-like motif" evidence="15">
    <location>
        <begin position="144"/>
        <end position="153"/>
    </location>
</feature>
<comment type="miscellaneous">
    <text evidence="15">Required for replication in 'nonpermissive' cells, including primary T-cells, macrophages and certain T-cell lines, but is dispensable for replication in 'permissive' cell lines, such as 293T cells. In nonpermissive cells, Vif-defective viruses can produce virions, but they fail to complete reverse transcription and cannot successfully infect new cells.</text>
</comment>
<feature type="modified residue" description="Phosphothreonine; by host" evidence="15">
    <location>
        <position position="155"/>
    </location>
</feature>
<comment type="caution">
    <text evidence="15">Lacks conserved residue(s) required for the propagation of feature annotation.</text>
</comment>
<dbReference type="PRINTS" id="PR00349">
    <property type="entry name" value="VIRIONINFFCT"/>
</dbReference>
<comment type="induction">
    <text evidence="15">Expressed late during infection in a Rev-dependent manner.</text>
</comment>
<evidence type="ECO:0000256" key="9">
    <source>
        <dbReference type="ARBA" id="ARBA00022843"/>
    </source>
</evidence>
<evidence type="ECO:0000256" key="15">
    <source>
        <dbReference type="HAMAP-Rule" id="MF_04081"/>
    </source>
</evidence>
<comment type="subunit">
    <text evidence="15">Homomultimer; in vitro and presumably in vivo. Interacts with viral RNA and Pr55Gag precursor; these interactions mediate Vif incorporation into the virion. Interacts with the viral reverse transcriptase. Interacts with human APOBEC3F and APOBEC3G. Interacts with host UBCE7IP1 isoform 3/ZIN and possibly with SAT. Interacts with host tyrosine kinases HCK and FYN; these interactions may decrease level of phosphorylated APOBEC3G incorporation into virions. Interacts with host ABCE1; this interaction may play a role in protecting viral RNA from damage during viral assembly. Forms an E3 ligase complex by interacting with host CUL5 and elongin BC complex (ELOB and ELOC). Interacts with host MDM2; this interaction targets Vif for degradation by the proteasome.</text>
</comment>
<feature type="short sequence motif" description="HCCH motif" evidence="15">
    <location>
        <begin position="108"/>
        <end position="139"/>
    </location>
</feature>
<keyword evidence="15" id="KW-0694">RNA-binding</keyword>
<feature type="region of interest" description="Multimerization" evidence="15">
    <location>
        <begin position="151"/>
        <end position="164"/>
    </location>
</feature>
<dbReference type="HAMAP" id="MF_04081">
    <property type="entry name" value="HIV_VIF"/>
    <property type="match status" value="1"/>
</dbReference>
<keyword evidence="14" id="KW-1160">Virus entry into host cell</keyword>
<evidence type="ECO:0000256" key="6">
    <source>
        <dbReference type="ARBA" id="ARBA00022562"/>
    </source>
</evidence>
<keyword evidence="14" id="KW-1121">Modulation of host cell cycle by virus</keyword>
<dbReference type="GO" id="GO:0051260">
    <property type="term" value="P:protein homooligomerization"/>
    <property type="evidence" value="ECO:0007669"/>
    <property type="project" value="UniProtKB-UniRule"/>
</dbReference>
<feature type="region of interest" description="Interaction with host APOBEC3G; G-box" evidence="15">
    <location>
        <begin position="40"/>
        <end position="44"/>
    </location>
</feature>
<evidence type="ECO:0000313" key="19">
    <source>
        <dbReference type="Proteomes" id="UP000181104"/>
    </source>
</evidence>
<evidence type="ECO:0000256" key="10">
    <source>
        <dbReference type="ARBA" id="ARBA00022844"/>
    </source>
</evidence>
<name>Q0EBB0_HV1</name>
<comment type="PTM">
    <text evidence="15">Polyubiquitinated and degraded by the proteasome in the presence of APOBEC3G.</text>
</comment>
<evidence type="ECO:0000256" key="3">
    <source>
        <dbReference type="ARBA" id="ARBA00006372"/>
    </source>
</evidence>
<comment type="miscellaneous">
    <text evidence="15">Vif-defective viruses show catastrophic failure in reverse transcription due to APOBEC-induced mutations that initiate a DNA base repair pathway and compromise the structural integrity of the ssDNA. In the absence of Vif, the virion is morphologically abnormal.</text>
</comment>
<comment type="PTM">
    <text evidence="14">Phosphorylated on several residues by host. These phosphorylations regulate VPR activity for the nuclear import of the HIV-1 pre-integration complex.</text>
</comment>
<dbReference type="GO" id="GO:0003723">
    <property type="term" value="F:RNA binding"/>
    <property type="evidence" value="ECO:0007669"/>
    <property type="project" value="UniProtKB-UniRule"/>
</dbReference>
<dbReference type="GO" id="GO:0043657">
    <property type="term" value="C:host cell"/>
    <property type="evidence" value="ECO:0007669"/>
    <property type="project" value="GOC"/>
</dbReference>
<dbReference type="GO" id="GO:0052151">
    <property type="term" value="P:symbiont-mediated activation of host apoptosis"/>
    <property type="evidence" value="ECO:0007669"/>
    <property type="project" value="UniProtKB-UniRule"/>
</dbReference>
<feature type="modified residue" description="Phosphoserine; by host MAP4K1" evidence="15">
    <location>
        <position position="165"/>
    </location>
</feature>
<dbReference type="GO" id="GO:0046718">
    <property type="term" value="P:symbiont entry into host cell"/>
    <property type="evidence" value="ECO:0007669"/>
    <property type="project" value="UniProtKB-KW"/>
</dbReference>
<feature type="region of interest" description="Interaction with host APOBEC3F; F1-box" evidence="15">
    <location>
        <begin position="14"/>
        <end position="17"/>
    </location>
</feature>
<keyword evidence="14" id="KW-0805">Transcription regulation</keyword>
<dbReference type="GO" id="GO:0075732">
    <property type="term" value="P:viral penetration into host nucleus"/>
    <property type="evidence" value="ECO:0007669"/>
    <property type="project" value="UniProtKB-UniRule"/>
</dbReference>
<keyword evidence="14" id="KW-1163">Viral penetration into host nucleus</keyword>
<evidence type="ECO:0000256" key="2">
    <source>
        <dbReference type="ARBA" id="ARBA00004501"/>
    </source>
</evidence>
<dbReference type="GO" id="GO:0044423">
    <property type="term" value="C:virion component"/>
    <property type="evidence" value="ECO:0007669"/>
    <property type="project" value="UniProtKB-UniRule"/>
</dbReference>
<evidence type="ECO:0000256" key="1">
    <source>
        <dbReference type="ARBA" id="ARBA00004147"/>
    </source>
</evidence>
<proteinExistence type="evidence at transcript level"/>
<evidence type="ECO:0000313" key="18">
    <source>
        <dbReference type="EMBL" id="BAF31551.1"/>
    </source>
</evidence>
<dbReference type="HAMAP" id="MF_04080">
    <property type="entry name" value="HIV_VPR"/>
    <property type="match status" value="1"/>
</dbReference>
<evidence type="ECO:0000256" key="12">
    <source>
        <dbReference type="ARBA" id="ARBA00023136"/>
    </source>
</evidence>
<comment type="domain">
    <text evidence="15">The HCCH motif (H-x(5)-C-x(18)-C-x(5)-H) mediates the interaction with CUL5.</text>
</comment>
<protein>
    <recommendedName>
        <fullName evidence="15">Virion infectivity factor</fullName>
        <shortName evidence="15">Vif</shortName>
    </recommendedName>
    <alternativeName>
        <fullName evidence="15">SOR protein</fullName>
    </alternativeName>
    <component>
        <recommendedName>
            <fullName evidence="15">p17</fullName>
        </recommendedName>
    </component>
    <component>
        <recommendedName>
            <fullName evidence="15">p7</fullName>
        </recommendedName>
    </component>
</protein>
<dbReference type="GO" id="GO:0034220">
    <property type="term" value="P:monoatomic ion transmembrane transport"/>
    <property type="evidence" value="ECO:0007669"/>
    <property type="project" value="UniProtKB-KW"/>
</dbReference>
<dbReference type="GO" id="GO:0006351">
    <property type="term" value="P:DNA-templated transcription"/>
    <property type="evidence" value="ECO:0007669"/>
    <property type="project" value="UniProtKB-UniRule"/>
</dbReference>
<accession>Q0EBB0</accession>
<feature type="site" description="Cleavage in virion (by viral protease)" evidence="15">
    <location>
        <begin position="150"/>
        <end position="151"/>
    </location>
</feature>
<comment type="similarity">
    <text evidence="3 15 16">Belongs to the primate lentivirus group Vif protein family.</text>
</comment>
<feature type="region of interest" description="Interaction with host APOBEC3F; F2-box" evidence="15">
    <location>
        <begin position="74"/>
        <end position="79"/>
    </location>
</feature>
<comment type="similarity">
    <text evidence="14">Belongs to the HIV-1 VPR protein family.</text>
</comment>
<dbReference type="GO" id="GO:0006355">
    <property type="term" value="P:regulation of DNA-templated transcription"/>
    <property type="evidence" value="ECO:0007669"/>
    <property type="project" value="UniProtKB-UniRule"/>
</dbReference>
<feature type="compositionally biased region" description="Basic and acidic residues" evidence="17">
    <location>
        <begin position="168"/>
        <end position="187"/>
    </location>
</feature>
<feature type="modified residue" description="Phosphothreonine; by host MAP4K1" evidence="15">
    <location>
        <position position="96"/>
    </location>
</feature>
<comment type="subunit">
    <text evidence="14">Homooligomer, may form homodimer. Interacts with p6-gag region of the Pr55 Gag precursor protein through a (Leu-X-X)4 motif near the C-terminus of the P6gag protein. Interacts with host UNG. May interact with host RAD23A/HHR23A. Interacts with host VPRBP/DCAF1, leading to hijack the CUL4A-RBX1-DDB1-DCAF1/VPRBP complex, mediating ubiquitination of host proteins such as TERT and ZGPAT and arrest of the cell cycle in G2 phase.</text>
</comment>
<keyword evidence="14" id="KW-0407">Ion channel</keyword>
<evidence type="ECO:0000256" key="4">
    <source>
        <dbReference type="ARBA" id="ARBA00022511"/>
    </source>
</evidence>
<dbReference type="GO" id="GO:0042025">
    <property type="term" value="C:host cell nucleus"/>
    <property type="evidence" value="ECO:0007669"/>
    <property type="project" value="UniProtKB-SubCell"/>
</dbReference>
<organismHost>
    <name type="scientific">Homo sapiens</name>
    <name type="common">Human</name>
    <dbReference type="NCBI Taxonomy" id="9606"/>
</organismHost>
<dbReference type="GO" id="GO:0043655">
    <property type="term" value="C:host extracellular space"/>
    <property type="evidence" value="ECO:0007669"/>
    <property type="project" value="UniProtKB-SubCell"/>
</dbReference>
<gene>
    <name evidence="15 18" type="primary">vif</name>
    <name evidence="14" type="synonym">vpr</name>
</gene>
<feature type="region of interest" description="Homooligomerization" evidence="14">
    <location>
        <begin position="173"/>
        <end position="214"/>
    </location>
</feature>
<keyword evidence="6 14" id="KW-1048">Host nucleus</keyword>
<dbReference type="Gene3D" id="1.20.5.90">
    <property type="entry name" value="VpR/VpX protein, C-terminal domain"/>
    <property type="match status" value="1"/>
</dbReference>
<dbReference type="GO" id="GO:0030430">
    <property type="term" value="C:host cell cytoplasm"/>
    <property type="evidence" value="ECO:0007669"/>
    <property type="project" value="UniProtKB-SubCell"/>
</dbReference>
<dbReference type="InterPro" id="IPR000475">
    <property type="entry name" value="Vif"/>
</dbReference>
<keyword evidence="10 15" id="KW-0946">Virion</keyword>
<dbReference type="InterPro" id="IPR000012">
    <property type="entry name" value="RetroV_VpR/X"/>
</dbReference>
<keyword evidence="14" id="KW-0131">Cell cycle</keyword>
<comment type="function">
    <text evidence="15">Counteracts the innate antiviral activity of host APOBEC3F and APOBEC3G. Forms a complex with host APOBEC3F and APOBEC3G thus preventing the entry of these lethally hypermutating enzymes into progeny virions. Recruits an active E3 ubiquitin ligase complex composed of elongin BC, CUL5, and RBX2 to induce polyubiquitination of APOBEC3G and APOBEC3F. In turn, they are directed to the 26S proteasome for degradation. Vif interaction with APOBEC3G also blocks its cytidine deaminase activity in a proteasome-independent manner, suggesting a dual inhibitory mechanism. May interact directly with APOBEC3G mRNA in order to inhibit its translation. Seems to play a role in viral morphology by affecting the stability of the viral nucleoprotein core. Finally, Vif also contributes to the G2 cell cycle arrest observed in HIV infected cells.</text>
</comment>
<comment type="function">
    <text evidence="14">During virus replication, may deplete host UNG protein, and incude G2-M cell cycle arrest. Acts by targeting specific host proteins for degradation by the 26S proteasome, through association with the cellular CUL4A-DDB1 E3 ligase complex by direct interaction with host VPRPB/DCAF-1. Cell cycle arrest reportedly occurs within hours of infection and is not blocked by antiviral agents, suggesting that it is initiated by the VPR carried into the virion. Additionally, VPR induces apoptosis in a cell cycle dependent manner suggesting that these two effects are mechanistically linked. Detected in the serum and cerebrospinal fluid of AIDS patient, VPR may also induce cell death to bystander cells.</text>
</comment>
<keyword evidence="12 15" id="KW-0472">Membrane</keyword>
<evidence type="ECO:0000256" key="8">
    <source>
        <dbReference type="ARBA" id="ARBA00022786"/>
    </source>
</evidence>
<keyword evidence="14" id="KW-1079">Host G2/M cell cycle arrest by virus</keyword>
<keyword evidence="14" id="KW-0010">Activator</keyword>
<feature type="chain" id="PRO_5023389938" description="p7" evidence="15">
    <location>
        <begin position="151"/>
        <end position="192"/>
    </location>
</feature>
<evidence type="ECO:0000256" key="7">
    <source>
        <dbReference type="ARBA" id="ARBA00022581"/>
    </source>
</evidence>
<keyword evidence="14" id="KW-0406">Ion transport</keyword>
<comment type="miscellaneous">
    <text evidence="15">HIV-1 lineages are divided in three main groups, M (for Major), O (for Outlier), and N (for New, or Non-M, Non-O). The vast majority of strains found worldwide belong to the group M. Group O seems to be endemic to and largely confined to Cameroon and neighboring countries in West Central Africa, where these viruses represent a small minority of HIV-1 strains. The group N is represented by a limited number of isolates from Cameroonian persons. The group M is further subdivided in 9 clades or subtypes (A to D, F to H, J and K).</text>
</comment>
<evidence type="ECO:0000256" key="17">
    <source>
        <dbReference type="SAM" id="MobiDB-lite"/>
    </source>
</evidence>
<feature type="region of interest" description="Disordered" evidence="17">
    <location>
        <begin position="158"/>
        <end position="187"/>
    </location>
</feature>
<keyword evidence="7 15" id="KW-0945">Host-virus interaction</keyword>
<feature type="chain" id="PRO_5023389939" description="Virion infectivity factor" evidence="15">
    <location>
        <begin position="1"/>
        <end position="268"/>
    </location>
</feature>
<dbReference type="Proteomes" id="UP000181104">
    <property type="component" value="Genome"/>
</dbReference>
<reference evidence="18 19" key="1">
    <citation type="submission" date="2006-03" db="EMBL/GenBank/DDBJ databases">
        <title>Characterization of drug-resistance mutation profile kinetics in HIV-1 with infectious clones.</title>
        <authorList>
            <person name="Sakamoto Y."/>
            <person name="Takekawa N."/>
            <person name="Hashimoto O."/>
            <person name="Matsuda M."/>
            <person name="Nishizawa M."/>
            <person name="Sugiura W."/>
            <person name="Tatsumi M."/>
        </authorList>
    </citation>
    <scope>NUCLEOTIDE SEQUENCE [LARGE SCALE GENOMIC DNA]</scope>
    <source>
        <strain evidence="18">DR1236</strain>
    </source>
</reference>
<dbReference type="GO" id="GO:0016020">
    <property type="term" value="C:membrane"/>
    <property type="evidence" value="ECO:0007669"/>
    <property type="project" value="UniProtKB-UniRule"/>
</dbReference>
<evidence type="ECO:0000256" key="13">
    <source>
        <dbReference type="ARBA" id="ARBA00023200"/>
    </source>
</evidence>